<dbReference type="Pfam" id="PF13088">
    <property type="entry name" value="BNR_2"/>
    <property type="match status" value="1"/>
</dbReference>
<evidence type="ECO:0000313" key="3">
    <source>
        <dbReference type="Proteomes" id="UP000073492"/>
    </source>
</evidence>
<accession>A0A139I7Q9</accession>
<dbReference type="EMBL" id="LFZO01000239">
    <property type="protein sequence ID" value="KXT10773.1"/>
    <property type="molecule type" value="Genomic_DNA"/>
</dbReference>
<protein>
    <recommendedName>
        <fullName evidence="1">Sialidase domain-containing protein</fullName>
    </recommendedName>
</protein>
<organism evidence="2 3">
    <name type="scientific">Pseudocercospora musae</name>
    <dbReference type="NCBI Taxonomy" id="113226"/>
    <lineage>
        <taxon>Eukaryota</taxon>
        <taxon>Fungi</taxon>
        <taxon>Dikarya</taxon>
        <taxon>Ascomycota</taxon>
        <taxon>Pezizomycotina</taxon>
        <taxon>Dothideomycetes</taxon>
        <taxon>Dothideomycetidae</taxon>
        <taxon>Mycosphaerellales</taxon>
        <taxon>Mycosphaerellaceae</taxon>
        <taxon>Pseudocercospora</taxon>
    </lineage>
</organism>
<gene>
    <name evidence="2" type="ORF">AC579_2316</name>
</gene>
<comment type="caution">
    <text evidence="2">The sequence shown here is derived from an EMBL/GenBank/DDBJ whole genome shotgun (WGS) entry which is preliminary data.</text>
</comment>
<dbReference type="STRING" id="113226.A0A139I7Q9"/>
<evidence type="ECO:0000259" key="1">
    <source>
        <dbReference type="Pfam" id="PF13088"/>
    </source>
</evidence>
<dbReference type="PANTHER" id="PTHR38792">
    <property type="entry name" value="BNR/ASP-BOX REPEAT DOMAIN PROTEIN (AFU_ORTHOLOGUE AFUA_7G06430)-RELATED"/>
    <property type="match status" value="1"/>
</dbReference>
<keyword evidence="3" id="KW-1185">Reference proteome</keyword>
<dbReference type="OrthoDB" id="2739686at2759"/>
<dbReference type="Gene3D" id="2.120.10.10">
    <property type="match status" value="1"/>
</dbReference>
<proteinExistence type="predicted"/>
<dbReference type="CDD" id="cd15482">
    <property type="entry name" value="Sialidase_non-viral"/>
    <property type="match status" value="1"/>
</dbReference>
<dbReference type="InterPro" id="IPR036278">
    <property type="entry name" value="Sialidase_sf"/>
</dbReference>
<evidence type="ECO:0000313" key="2">
    <source>
        <dbReference type="EMBL" id="KXT10773.1"/>
    </source>
</evidence>
<dbReference type="SUPFAM" id="SSF50939">
    <property type="entry name" value="Sialidases"/>
    <property type="match status" value="1"/>
</dbReference>
<dbReference type="Proteomes" id="UP000073492">
    <property type="component" value="Unassembled WGS sequence"/>
</dbReference>
<dbReference type="InterPro" id="IPR011040">
    <property type="entry name" value="Sialidase"/>
</dbReference>
<reference evidence="2 3" key="1">
    <citation type="submission" date="2015-07" db="EMBL/GenBank/DDBJ databases">
        <title>Comparative genomics of the Sigatoka disease complex on banana suggests a link between parallel evolutionary changes in Pseudocercospora fijiensis and Pseudocercospora eumusae and increased virulence on the banana host.</title>
        <authorList>
            <person name="Chang T.-C."/>
            <person name="Salvucci A."/>
            <person name="Crous P.W."/>
            <person name="Stergiopoulos I."/>
        </authorList>
    </citation>
    <scope>NUCLEOTIDE SEQUENCE [LARGE SCALE GENOMIC DNA]</scope>
    <source>
        <strain evidence="2 3">CBS 116634</strain>
    </source>
</reference>
<sequence length="404" mass="43728">MCPLRFLFSSIIVHHNSSDAGTTHKFSDLFETHCNTHIHQSVKMKAAFQSLLTFTSLALLPECHASTVPSLSGTSIDITSGKNGTYPRATILSDSSILASYASTLSNGNKQLTLSKSSDQGKTWSNIGTAATRNASTSDLDNAFPIQLRSGRILLAYRNHDVDPETKLATYFRITISYSDDEGIDWNYLSTPAENVACPSPNKCGIWEPFLRVAKDGSTLQLYYSKENSDVDQDSLMRSSSDGGETWSEAKTISGENVTARDGMVGVSEVGGDGKLIAVFETTEDGNFLIDEVVSEDDGGTWEARRRVYTPTGENTNAGAPQVVNLGGNLVVSFMTDEDTQQDNWVQGAAAKLVTSGDGGETWSNNFQVSEPQANWPGMLTLDDDSFLYLVDHLGAKAQKVVLS</sequence>
<dbReference type="PANTHER" id="PTHR38792:SF3">
    <property type="entry name" value="BNR_ASP-BOX REPEAT DOMAIN PROTEIN (AFU_ORTHOLOGUE AFUA_7G06430)-RELATED"/>
    <property type="match status" value="1"/>
</dbReference>
<feature type="domain" description="Sialidase" evidence="1">
    <location>
        <begin position="111"/>
        <end position="260"/>
    </location>
</feature>
<dbReference type="AlphaFoldDB" id="A0A139I7Q9"/>
<name>A0A139I7Q9_9PEZI</name>